<keyword evidence="1" id="KW-1133">Transmembrane helix</keyword>
<keyword evidence="3" id="KW-1185">Reference proteome</keyword>
<name>A0A1U7JJX7_9HYPH</name>
<dbReference type="Proteomes" id="UP000185783">
    <property type="component" value="Unassembled WGS sequence"/>
</dbReference>
<evidence type="ECO:0000313" key="3">
    <source>
        <dbReference type="Proteomes" id="UP000185783"/>
    </source>
</evidence>
<comment type="caution">
    <text evidence="2">The sequence shown here is derived from an EMBL/GenBank/DDBJ whole genome shotgun (WGS) entry which is preliminary data.</text>
</comment>
<keyword evidence="1" id="KW-0812">Transmembrane</keyword>
<dbReference type="AlphaFoldDB" id="A0A1U7JJX7"/>
<keyword evidence="1" id="KW-0472">Membrane</keyword>
<dbReference type="EMBL" id="LVVZ01000008">
    <property type="protein sequence ID" value="OKL44998.1"/>
    <property type="molecule type" value="Genomic_DNA"/>
</dbReference>
<sequence>MLREEVTTASWLGGAWLVKVIDLWVAPFWNGFLEPFLHGVLMILTVIGATIMVANRVLDYRLKKKKLSEGDAVNDN</sequence>
<feature type="transmembrane region" description="Helical" evidence="1">
    <location>
        <begin position="36"/>
        <end position="58"/>
    </location>
</feature>
<organism evidence="2 3">
    <name type="scientific">Pseudovibrio exalbescens</name>
    <dbReference type="NCBI Taxonomy" id="197461"/>
    <lineage>
        <taxon>Bacteria</taxon>
        <taxon>Pseudomonadati</taxon>
        <taxon>Pseudomonadota</taxon>
        <taxon>Alphaproteobacteria</taxon>
        <taxon>Hyphomicrobiales</taxon>
        <taxon>Stappiaceae</taxon>
        <taxon>Pseudovibrio</taxon>
    </lineage>
</organism>
<evidence type="ECO:0000256" key="1">
    <source>
        <dbReference type="SAM" id="Phobius"/>
    </source>
</evidence>
<gene>
    <name evidence="2" type="ORF">A3843_05280</name>
</gene>
<proteinExistence type="predicted"/>
<accession>A0A1U7JJX7</accession>
<feature type="transmembrane region" description="Helical" evidence="1">
    <location>
        <begin position="12"/>
        <end position="30"/>
    </location>
</feature>
<protein>
    <recommendedName>
        <fullName evidence="4">Holin</fullName>
    </recommendedName>
</protein>
<evidence type="ECO:0008006" key="4">
    <source>
        <dbReference type="Google" id="ProtNLM"/>
    </source>
</evidence>
<dbReference type="STRING" id="197461.A3843_05280"/>
<evidence type="ECO:0000313" key="2">
    <source>
        <dbReference type="EMBL" id="OKL44998.1"/>
    </source>
</evidence>
<reference evidence="2 3" key="1">
    <citation type="submission" date="2016-03" db="EMBL/GenBank/DDBJ databases">
        <title>Genome sequence of Nesiotobacter sp. nov., a moderately halophilic alphaproteobacterium isolated from the Yellow Sea, China.</title>
        <authorList>
            <person name="Zhang G."/>
            <person name="Zhang R."/>
        </authorList>
    </citation>
    <scope>NUCLEOTIDE SEQUENCE [LARGE SCALE GENOMIC DNA]</scope>
    <source>
        <strain evidence="2 3">WB1-6</strain>
    </source>
</reference>